<organism evidence="1 2">
    <name type="scientific">Winslowiella arboricola</name>
    <dbReference type="NCBI Taxonomy" id="2978220"/>
    <lineage>
        <taxon>Bacteria</taxon>
        <taxon>Pseudomonadati</taxon>
        <taxon>Pseudomonadota</taxon>
        <taxon>Gammaproteobacteria</taxon>
        <taxon>Enterobacterales</taxon>
        <taxon>Erwiniaceae</taxon>
        <taxon>Winslowiella</taxon>
    </lineage>
</organism>
<comment type="caution">
    <text evidence="1">The sequence shown here is derived from an EMBL/GenBank/DDBJ whole genome shotgun (WGS) entry which is preliminary data.</text>
</comment>
<protein>
    <submittedName>
        <fullName evidence="1">Uncharacterized protein</fullName>
    </submittedName>
</protein>
<evidence type="ECO:0000313" key="1">
    <source>
        <dbReference type="EMBL" id="MCU5779655.1"/>
    </source>
</evidence>
<gene>
    <name evidence="1" type="ORF">N5923_19390</name>
</gene>
<dbReference type="EMBL" id="JAODIM010000043">
    <property type="protein sequence ID" value="MCU5779655.1"/>
    <property type="molecule type" value="Genomic_DNA"/>
</dbReference>
<proteinExistence type="predicted"/>
<reference evidence="1" key="1">
    <citation type="submission" date="2022-09" db="EMBL/GenBank/DDBJ databases">
        <title>Winslowiella arboricola sp. nov., isolated from bleeding cankers on broadleaf hosts.</title>
        <authorList>
            <person name="Brady C."/>
            <person name="Kaur S."/>
            <person name="Crampton B."/>
            <person name="Maddock D."/>
            <person name="Arnold D."/>
            <person name="Denman S."/>
        </authorList>
    </citation>
    <scope>NUCLEOTIDE SEQUENCE</scope>
    <source>
        <strain evidence="1">BAC 15a-03b</strain>
    </source>
</reference>
<sequence length="87" mass="9883">MICDNSQTVYGALLWAVTMRNIGRVDIYNSSTQKYVEELGEKATGINGFIPWDTGTLLPGSLKKWQPFPFEPIRGHCYPVVHIISRR</sequence>
<accession>A0A9J6Q076</accession>
<evidence type="ECO:0000313" key="2">
    <source>
        <dbReference type="Proteomes" id="UP001064262"/>
    </source>
</evidence>
<keyword evidence="2" id="KW-1185">Reference proteome</keyword>
<dbReference type="Proteomes" id="UP001064262">
    <property type="component" value="Unassembled WGS sequence"/>
</dbReference>
<name>A0A9J6Q076_9GAMM</name>
<dbReference type="AlphaFoldDB" id="A0A9J6Q076"/>
<dbReference type="RefSeq" id="WP_267145259.1">
    <property type="nucleotide sequence ID" value="NZ_JAODIM010000043.1"/>
</dbReference>